<evidence type="ECO:0000313" key="1">
    <source>
        <dbReference type="EMBL" id="GAA4042687.1"/>
    </source>
</evidence>
<keyword evidence="2" id="KW-1185">Reference proteome</keyword>
<dbReference type="CDD" id="cd00093">
    <property type="entry name" value="HTH_XRE"/>
    <property type="match status" value="1"/>
</dbReference>
<sequence length="184" mass="19818">MRAHFGLTQAELGQYLGVAREQVAFVEAGQRPFSLAAERRLRPLSLLLPGVLLAEVPAPPLAAPDEPAEAPDTAALRKRLRRCRHEAARLRYEQENHATRALAQAQRQRGLAQLRAALLPASAAATAATAETERLRRWLDALPPEVLPVPMSATARALGAARLRGLIAEAEALEQQLAAGEGHS</sequence>
<proteinExistence type="predicted"/>
<name>A0ABP7UIE8_9BACT</name>
<dbReference type="Proteomes" id="UP001501469">
    <property type="component" value="Unassembled WGS sequence"/>
</dbReference>
<evidence type="ECO:0000313" key="2">
    <source>
        <dbReference type="Proteomes" id="UP001501469"/>
    </source>
</evidence>
<protein>
    <recommendedName>
        <fullName evidence="3">HTH cro/C1-type domain-containing protein</fullName>
    </recommendedName>
</protein>
<reference evidence="2" key="1">
    <citation type="journal article" date="2019" name="Int. J. Syst. Evol. Microbiol.">
        <title>The Global Catalogue of Microorganisms (GCM) 10K type strain sequencing project: providing services to taxonomists for standard genome sequencing and annotation.</title>
        <authorList>
            <consortium name="The Broad Institute Genomics Platform"/>
            <consortium name="The Broad Institute Genome Sequencing Center for Infectious Disease"/>
            <person name="Wu L."/>
            <person name="Ma J."/>
        </authorList>
    </citation>
    <scope>NUCLEOTIDE SEQUENCE [LARGE SCALE GENOMIC DNA]</scope>
    <source>
        <strain evidence="2">JCM 17225</strain>
    </source>
</reference>
<comment type="caution">
    <text evidence="1">The sequence shown here is derived from an EMBL/GenBank/DDBJ whole genome shotgun (WGS) entry which is preliminary data.</text>
</comment>
<gene>
    <name evidence="1" type="ORF">GCM10022409_30790</name>
</gene>
<dbReference type="InterPro" id="IPR010982">
    <property type="entry name" value="Lambda_DNA-bd_dom_sf"/>
</dbReference>
<accession>A0ABP7UIE8</accession>
<organism evidence="1 2">
    <name type="scientific">Hymenobacter glaciei</name>
    <dbReference type="NCBI Taxonomy" id="877209"/>
    <lineage>
        <taxon>Bacteria</taxon>
        <taxon>Pseudomonadati</taxon>
        <taxon>Bacteroidota</taxon>
        <taxon>Cytophagia</taxon>
        <taxon>Cytophagales</taxon>
        <taxon>Hymenobacteraceae</taxon>
        <taxon>Hymenobacter</taxon>
    </lineage>
</organism>
<dbReference type="SUPFAM" id="SSF47413">
    <property type="entry name" value="lambda repressor-like DNA-binding domains"/>
    <property type="match status" value="1"/>
</dbReference>
<dbReference type="EMBL" id="BAABDK010000025">
    <property type="protein sequence ID" value="GAA4042687.1"/>
    <property type="molecule type" value="Genomic_DNA"/>
</dbReference>
<evidence type="ECO:0008006" key="3">
    <source>
        <dbReference type="Google" id="ProtNLM"/>
    </source>
</evidence>
<dbReference type="InterPro" id="IPR001387">
    <property type="entry name" value="Cro/C1-type_HTH"/>
</dbReference>